<dbReference type="EMBL" id="VUJU01000502">
    <property type="protein sequence ID" value="KAF0769990.1"/>
    <property type="molecule type" value="Genomic_DNA"/>
</dbReference>
<dbReference type="InterPro" id="IPR037171">
    <property type="entry name" value="NagB/RpiA_transferase-like"/>
</dbReference>
<dbReference type="SUPFAM" id="SSF100950">
    <property type="entry name" value="NagB/RpiA/CoA transferase-like"/>
    <property type="match status" value="1"/>
</dbReference>
<comment type="caution">
    <text evidence="2">The sequence shown here is derived from an EMBL/GenBank/DDBJ whole genome shotgun (WGS) entry which is preliminary data.</text>
</comment>
<keyword evidence="3" id="KW-1185">Reference proteome</keyword>
<name>A0A6G0ZGZ5_APHCR</name>
<evidence type="ECO:0000313" key="3">
    <source>
        <dbReference type="Proteomes" id="UP000478052"/>
    </source>
</evidence>
<dbReference type="Gene3D" id="1.20.120.420">
    <property type="entry name" value="translation initiation factor eif-2b, domain 1"/>
    <property type="match status" value="1"/>
</dbReference>
<organism evidence="2 3">
    <name type="scientific">Aphis craccivora</name>
    <name type="common">Cowpea aphid</name>
    <dbReference type="NCBI Taxonomy" id="307492"/>
    <lineage>
        <taxon>Eukaryota</taxon>
        <taxon>Metazoa</taxon>
        <taxon>Ecdysozoa</taxon>
        <taxon>Arthropoda</taxon>
        <taxon>Hexapoda</taxon>
        <taxon>Insecta</taxon>
        <taxon>Pterygota</taxon>
        <taxon>Neoptera</taxon>
        <taxon>Paraneoptera</taxon>
        <taxon>Hemiptera</taxon>
        <taxon>Sternorrhyncha</taxon>
        <taxon>Aphidomorpha</taxon>
        <taxon>Aphidoidea</taxon>
        <taxon>Aphididae</taxon>
        <taxon>Aphidini</taxon>
        <taxon>Aphis</taxon>
        <taxon>Aphis</taxon>
    </lineage>
</organism>
<proteinExistence type="predicted"/>
<reference evidence="2 3" key="1">
    <citation type="submission" date="2019-08" db="EMBL/GenBank/DDBJ databases">
        <title>Whole genome of Aphis craccivora.</title>
        <authorList>
            <person name="Voronova N.V."/>
            <person name="Shulinski R.S."/>
            <person name="Bandarenka Y.V."/>
            <person name="Zhorov D.G."/>
            <person name="Warner D."/>
        </authorList>
    </citation>
    <scope>NUCLEOTIDE SEQUENCE [LARGE SCALE GENOMIC DNA]</scope>
    <source>
        <strain evidence="2">180601</strain>
        <tissue evidence="2">Whole Body</tissue>
    </source>
</reference>
<evidence type="ECO:0000313" key="2">
    <source>
        <dbReference type="EMBL" id="KAF0769990.1"/>
    </source>
</evidence>
<dbReference type="GO" id="GO:0016853">
    <property type="term" value="F:isomerase activity"/>
    <property type="evidence" value="ECO:0007669"/>
    <property type="project" value="UniProtKB-KW"/>
</dbReference>
<accession>A0A6G0ZGZ5</accession>
<sequence>MTLQAIKYENGTLEVLDQLLLPKESKYIPILGVEDGWKVINKMQVGGPYSRRLGTLTPPPFPAYKDGLRRRPCGQTPCQQAHRF</sequence>
<dbReference type="Proteomes" id="UP000478052">
    <property type="component" value="Unassembled WGS sequence"/>
</dbReference>
<gene>
    <name evidence="2" type="ORF">FWK35_00005836</name>
</gene>
<keyword evidence="2" id="KW-0413">Isomerase</keyword>
<feature type="region of interest" description="Disordered" evidence="1">
    <location>
        <begin position="64"/>
        <end position="84"/>
    </location>
</feature>
<protein>
    <submittedName>
        <fullName evidence="2">Methylthioribose-1-phosphate isomerase isoform X2</fullName>
    </submittedName>
</protein>
<dbReference type="AlphaFoldDB" id="A0A6G0ZGZ5"/>
<evidence type="ECO:0000256" key="1">
    <source>
        <dbReference type="SAM" id="MobiDB-lite"/>
    </source>
</evidence>
<dbReference type="InterPro" id="IPR027363">
    <property type="entry name" value="M1Pi_N"/>
</dbReference>
<dbReference type="OrthoDB" id="2461at2759"/>